<comment type="caution">
    <text evidence="1">The sequence shown here is derived from an EMBL/GenBank/DDBJ whole genome shotgun (WGS) entry which is preliminary data.</text>
</comment>
<keyword evidence="2" id="KW-1185">Reference proteome</keyword>
<dbReference type="Proteomes" id="UP001266305">
    <property type="component" value="Unassembled WGS sequence"/>
</dbReference>
<sequence>MDRGDRVLATAISMGRLYNLKAVHIPLTSSTSKSHSGVKTFDYTSTSITSSLKSYMTFGPSWEAIGKQEVKTSGPALIYTGIVLTVKL</sequence>
<reference evidence="1 2" key="1">
    <citation type="submission" date="2023-05" db="EMBL/GenBank/DDBJ databases">
        <title>B98-5 Cell Line De Novo Hybrid Assembly: An Optical Mapping Approach.</title>
        <authorList>
            <person name="Kananen K."/>
            <person name="Auerbach J.A."/>
            <person name="Kautto E."/>
            <person name="Blachly J.S."/>
        </authorList>
    </citation>
    <scope>NUCLEOTIDE SEQUENCE [LARGE SCALE GENOMIC DNA]</scope>
    <source>
        <strain evidence="1">B95-8</strain>
        <tissue evidence="1">Cell line</tissue>
    </source>
</reference>
<proteinExistence type="predicted"/>
<dbReference type="EMBL" id="JASSZA010000023">
    <property type="protein sequence ID" value="KAK2083300.1"/>
    <property type="molecule type" value="Genomic_DNA"/>
</dbReference>
<accession>A0ABQ9TF08</accession>
<evidence type="ECO:0000313" key="1">
    <source>
        <dbReference type="EMBL" id="KAK2083300.1"/>
    </source>
</evidence>
<evidence type="ECO:0000313" key="2">
    <source>
        <dbReference type="Proteomes" id="UP001266305"/>
    </source>
</evidence>
<gene>
    <name evidence="1" type="ORF">P7K49_038536</name>
</gene>
<protein>
    <submittedName>
        <fullName evidence="1">Uncharacterized protein</fullName>
    </submittedName>
</protein>
<name>A0ABQ9TF08_SAGOE</name>
<organism evidence="1 2">
    <name type="scientific">Saguinus oedipus</name>
    <name type="common">Cotton-top tamarin</name>
    <name type="synonym">Oedipomidas oedipus</name>
    <dbReference type="NCBI Taxonomy" id="9490"/>
    <lineage>
        <taxon>Eukaryota</taxon>
        <taxon>Metazoa</taxon>
        <taxon>Chordata</taxon>
        <taxon>Craniata</taxon>
        <taxon>Vertebrata</taxon>
        <taxon>Euteleostomi</taxon>
        <taxon>Mammalia</taxon>
        <taxon>Eutheria</taxon>
        <taxon>Euarchontoglires</taxon>
        <taxon>Primates</taxon>
        <taxon>Haplorrhini</taxon>
        <taxon>Platyrrhini</taxon>
        <taxon>Cebidae</taxon>
        <taxon>Callitrichinae</taxon>
        <taxon>Saguinus</taxon>
    </lineage>
</organism>